<keyword evidence="3" id="KW-1185">Reference proteome</keyword>
<feature type="region of interest" description="Disordered" evidence="1">
    <location>
        <begin position="585"/>
        <end position="703"/>
    </location>
</feature>
<feature type="compositionally biased region" description="Basic residues" evidence="1">
    <location>
        <begin position="444"/>
        <end position="453"/>
    </location>
</feature>
<feature type="region of interest" description="Disordered" evidence="1">
    <location>
        <begin position="56"/>
        <end position="146"/>
    </location>
</feature>
<evidence type="ECO:0000313" key="3">
    <source>
        <dbReference type="Proteomes" id="UP001161017"/>
    </source>
</evidence>
<feature type="compositionally biased region" description="Low complexity" evidence="1">
    <location>
        <begin position="132"/>
        <end position="145"/>
    </location>
</feature>
<dbReference type="EMBL" id="JAPUFD010000018">
    <property type="protein sequence ID" value="MDI1492357.1"/>
    <property type="molecule type" value="Genomic_DNA"/>
</dbReference>
<proteinExistence type="predicted"/>
<feature type="compositionally biased region" description="Basic and acidic residues" evidence="1">
    <location>
        <begin position="402"/>
        <end position="413"/>
    </location>
</feature>
<feature type="compositionally biased region" description="Low complexity" evidence="1">
    <location>
        <begin position="544"/>
        <end position="565"/>
    </location>
</feature>
<evidence type="ECO:0000256" key="1">
    <source>
        <dbReference type="SAM" id="MobiDB-lite"/>
    </source>
</evidence>
<evidence type="ECO:0000313" key="2">
    <source>
        <dbReference type="EMBL" id="MDI1492357.1"/>
    </source>
</evidence>
<feature type="compositionally biased region" description="Basic and acidic residues" evidence="1">
    <location>
        <begin position="692"/>
        <end position="703"/>
    </location>
</feature>
<reference evidence="2" key="1">
    <citation type="journal article" date="2023" name="Genome Biol. Evol.">
        <title>First Whole Genome Sequence and Flow Cytometry Genome Size Data for the Lichen-Forming Fungus Ramalina farinacea (Ascomycota).</title>
        <authorList>
            <person name="Llewellyn T."/>
            <person name="Mian S."/>
            <person name="Hill R."/>
            <person name="Leitch I.J."/>
            <person name="Gaya E."/>
        </authorList>
    </citation>
    <scope>NUCLEOTIDE SEQUENCE</scope>
    <source>
        <strain evidence="2">LIQ254RAFAR</strain>
    </source>
</reference>
<feature type="compositionally biased region" description="Low complexity" evidence="1">
    <location>
        <begin position="348"/>
        <end position="383"/>
    </location>
</feature>
<name>A0AA43QTU0_9LECA</name>
<feature type="compositionally biased region" description="Basic and acidic residues" evidence="1">
    <location>
        <begin position="114"/>
        <end position="129"/>
    </location>
</feature>
<feature type="compositionally biased region" description="Polar residues" evidence="1">
    <location>
        <begin position="299"/>
        <end position="311"/>
    </location>
</feature>
<feature type="region of interest" description="Disordered" evidence="1">
    <location>
        <begin position="339"/>
        <end position="426"/>
    </location>
</feature>
<organism evidence="2 3">
    <name type="scientific">Ramalina farinacea</name>
    <dbReference type="NCBI Taxonomy" id="258253"/>
    <lineage>
        <taxon>Eukaryota</taxon>
        <taxon>Fungi</taxon>
        <taxon>Dikarya</taxon>
        <taxon>Ascomycota</taxon>
        <taxon>Pezizomycotina</taxon>
        <taxon>Lecanoromycetes</taxon>
        <taxon>OSLEUM clade</taxon>
        <taxon>Lecanoromycetidae</taxon>
        <taxon>Lecanorales</taxon>
        <taxon>Lecanorineae</taxon>
        <taxon>Ramalinaceae</taxon>
        <taxon>Ramalina</taxon>
    </lineage>
</organism>
<comment type="caution">
    <text evidence="2">The sequence shown here is derived from an EMBL/GenBank/DDBJ whole genome shotgun (WGS) entry which is preliminary data.</text>
</comment>
<dbReference type="Proteomes" id="UP001161017">
    <property type="component" value="Unassembled WGS sequence"/>
</dbReference>
<accession>A0AA43QTU0</accession>
<feature type="compositionally biased region" description="Polar residues" evidence="1">
    <location>
        <begin position="468"/>
        <end position="478"/>
    </location>
</feature>
<feature type="compositionally biased region" description="Basic residues" evidence="1">
    <location>
        <begin position="681"/>
        <end position="691"/>
    </location>
</feature>
<feature type="compositionally biased region" description="Basic and acidic residues" evidence="1">
    <location>
        <begin position="56"/>
        <end position="90"/>
    </location>
</feature>
<feature type="compositionally biased region" description="Basic and acidic residues" evidence="1">
    <location>
        <begin position="261"/>
        <end position="284"/>
    </location>
</feature>
<dbReference type="AlphaFoldDB" id="A0AA43QTU0"/>
<feature type="compositionally biased region" description="Polar residues" evidence="1">
    <location>
        <begin position="513"/>
        <end position="522"/>
    </location>
</feature>
<feature type="compositionally biased region" description="Low complexity" evidence="1">
    <location>
        <begin position="205"/>
        <end position="216"/>
    </location>
</feature>
<gene>
    <name evidence="2" type="ORF">OHK93_003571</name>
</gene>
<feature type="region of interest" description="Disordered" evidence="1">
    <location>
        <begin position="201"/>
        <end position="318"/>
    </location>
</feature>
<feature type="compositionally biased region" description="Polar residues" evidence="1">
    <location>
        <begin position="224"/>
        <end position="246"/>
    </location>
</feature>
<feature type="region of interest" description="Disordered" evidence="1">
    <location>
        <begin position="438"/>
        <end position="572"/>
    </location>
</feature>
<protein>
    <submittedName>
        <fullName evidence="2">Uncharacterized protein</fullName>
    </submittedName>
</protein>
<feature type="compositionally biased region" description="Basic and acidic residues" evidence="1">
    <location>
        <begin position="642"/>
        <end position="667"/>
    </location>
</feature>
<sequence length="703" mass="77839">MERPSLSPQVTHDLRQACAIVVALTNPPDPDDDLDPQEFYRRREAERKARYVARMQKAEAKSMKADLWHVKQEDAKSKIEPAKSLKKEQPQRYSTRRPQRDSQDATQSQATHYVPKDPMGRHRASDVHKKMTQPTTTTVTTTIPEPVLPPVHAPIVERTRELQKRFLRQQQIESQALGHIRKSLHARPKTSAAACIDYDEPEPATFSSKSTSRSTSGYAAIQGRPTSTGLTSLQALTPSMTDGRTSQKGRRPSEVESASESMKEIQELARQRANEYVANKERMNSSRPPSRRSKLSRMTSCDSLETNNTGQGRSSRAGSFASSIADGISNYIRPSRLNSAVTTDGQNSLRSGRSSSLGFSSRSRSSSMSRRSSFSNAGWWRNGGLRRRGSWASFRSGGGESGGRERNKLRKDGGPNLNRPLPALPGLDQYKEVKTHIGQLVKSGGKKKKVKKNKIGEPQPVIPYDTPYISTLPHSRSGSKMGFYPPEQMAGVVQSAPLPTNDDGVEKQFPRPESNQANRSGSQQQQREREIPIVEQRRSTHPVTAHSHSLSQQQQATALPSLQSSPKKASAVKFEKAQCVKLHRSSLNPIKPRRLSNTSNTNDQERKLPPPMIRGPSYTKELEEGVYPRPMAVNDGGQNRRFYNEPGKEDGGDWVKRKGAEKEKERGGSGQSGSSAAGLKGKMKLGKGKQLKGKEARKVVAAM</sequence>
<feature type="compositionally biased region" description="Basic and acidic residues" evidence="1">
    <location>
        <begin position="526"/>
        <end position="538"/>
    </location>
</feature>